<gene>
    <name evidence="2" type="ORF">E6K79_00645</name>
</gene>
<sequence length="276" mass="30157">MTEARSGAYDPALAASYWSGPRHELGDELAAVLSLGEPPAVNEAYDAWETGLLLDAIGDRLEELGLDLGAGVGRVAVRVAPRLRRLTCGDLAPGMLARLRRNAARHRVANVDPARIRSDGLPFRSGTFSLVLCLGLLEHLPRAAQRATIAESARVLRPGGVLALVLNNPESRFLQDPGDNPFRDGLQRESGYYCAVVSESVVLEEAAGDFDRQTLGSNLFYSLQRHAARALPDSSRRDPKLRPFFERAAAWDRAVRPVGPLPRSAADHHLYLLVRR</sequence>
<dbReference type="Proteomes" id="UP000317691">
    <property type="component" value="Unassembled WGS sequence"/>
</dbReference>
<protein>
    <submittedName>
        <fullName evidence="2">Class I SAM-dependent methyltransferase</fullName>
    </submittedName>
</protein>
<dbReference type="InterPro" id="IPR050508">
    <property type="entry name" value="Methyltransf_Superfamily"/>
</dbReference>
<evidence type="ECO:0000313" key="3">
    <source>
        <dbReference type="Proteomes" id="UP000317691"/>
    </source>
</evidence>
<dbReference type="InterPro" id="IPR041698">
    <property type="entry name" value="Methyltransf_25"/>
</dbReference>
<dbReference type="CDD" id="cd02440">
    <property type="entry name" value="AdoMet_MTases"/>
    <property type="match status" value="1"/>
</dbReference>
<dbReference type="EMBL" id="VBOZ01000002">
    <property type="protein sequence ID" value="TMQ67282.1"/>
    <property type="molecule type" value="Genomic_DNA"/>
</dbReference>
<proteinExistence type="predicted"/>
<evidence type="ECO:0000259" key="1">
    <source>
        <dbReference type="Pfam" id="PF13649"/>
    </source>
</evidence>
<reference evidence="2 3" key="1">
    <citation type="journal article" date="2019" name="Nat. Microbiol.">
        <title>Mediterranean grassland soil C-N compound turnover is dependent on rainfall and depth, and is mediated by genomically divergent microorganisms.</title>
        <authorList>
            <person name="Diamond S."/>
            <person name="Andeer P.F."/>
            <person name="Li Z."/>
            <person name="Crits-Christoph A."/>
            <person name="Burstein D."/>
            <person name="Anantharaman K."/>
            <person name="Lane K.R."/>
            <person name="Thomas B.C."/>
            <person name="Pan C."/>
            <person name="Northen T.R."/>
            <person name="Banfield J.F."/>
        </authorList>
    </citation>
    <scope>NUCLEOTIDE SEQUENCE [LARGE SCALE GENOMIC DNA]</scope>
    <source>
        <strain evidence="2">WS_9</strain>
    </source>
</reference>
<keyword evidence="2" id="KW-0808">Transferase</keyword>
<name>A0A538TUH5_UNCEI</name>
<dbReference type="Pfam" id="PF13649">
    <property type="entry name" value="Methyltransf_25"/>
    <property type="match status" value="1"/>
</dbReference>
<keyword evidence="2" id="KW-0489">Methyltransferase</keyword>
<dbReference type="SUPFAM" id="SSF53335">
    <property type="entry name" value="S-adenosyl-L-methionine-dependent methyltransferases"/>
    <property type="match status" value="1"/>
</dbReference>
<dbReference type="Gene3D" id="3.40.50.150">
    <property type="entry name" value="Vaccinia Virus protein VP39"/>
    <property type="match status" value="1"/>
</dbReference>
<evidence type="ECO:0000313" key="2">
    <source>
        <dbReference type="EMBL" id="TMQ67282.1"/>
    </source>
</evidence>
<organism evidence="2 3">
    <name type="scientific">Eiseniibacteriota bacterium</name>
    <dbReference type="NCBI Taxonomy" id="2212470"/>
    <lineage>
        <taxon>Bacteria</taxon>
        <taxon>Candidatus Eiseniibacteriota</taxon>
    </lineage>
</organism>
<dbReference type="PANTHER" id="PTHR42912">
    <property type="entry name" value="METHYLTRANSFERASE"/>
    <property type="match status" value="1"/>
</dbReference>
<comment type="caution">
    <text evidence="2">The sequence shown here is derived from an EMBL/GenBank/DDBJ whole genome shotgun (WGS) entry which is preliminary data.</text>
</comment>
<feature type="domain" description="Methyltransferase" evidence="1">
    <location>
        <begin position="66"/>
        <end position="160"/>
    </location>
</feature>
<accession>A0A538TUH5</accession>
<dbReference type="AlphaFoldDB" id="A0A538TUH5"/>
<dbReference type="GO" id="GO:0008168">
    <property type="term" value="F:methyltransferase activity"/>
    <property type="evidence" value="ECO:0007669"/>
    <property type="project" value="UniProtKB-KW"/>
</dbReference>
<dbReference type="InterPro" id="IPR029063">
    <property type="entry name" value="SAM-dependent_MTases_sf"/>
</dbReference>
<dbReference type="GO" id="GO:0032259">
    <property type="term" value="P:methylation"/>
    <property type="evidence" value="ECO:0007669"/>
    <property type="project" value="UniProtKB-KW"/>
</dbReference>